<proteinExistence type="predicted"/>
<evidence type="ECO:0000313" key="1">
    <source>
        <dbReference type="EMBL" id="CAG8842605.1"/>
    </source>
</evidence>
<feature type="non-terminal residue" evidence="1">
    <location>
        <position position="1"/>
    </location>
</feature>
<reference evidence="1 2" key="1">
    <citation type="submission" date="2021-06" db="EMBL/GenBank/DDBJ databases">
        <authorList>
            <person name="Kallberg Y."/>
            <person name="Tangrot J."/>
            <person name="Rosling A."/>
        </authorList>
    </citation>
    <scope>NUCLEOTIDE SEQUENCE [LARGE SCALE GENOMIC DNA]</scope>
    <source>
        <strain evidence="1 2">120-4 pot B 10/14</strain>
    </source>
</reference>
<protein>
    <submittedName>
        <fullName evidence="1">15746_t:CDS:1</fullName>
    </submittedName>
</protein>
<organism evidence="1 2">
    <name type="scientific">Gigaspora margarita</name>
    <dbReference type="NCBI Taxonomy" id="4874"/>
    <lineage>
        <taxon>Eukaryota</taxon>
        <taxon>Fungi</taxon>
        <taxon>Fungi incertae sedis</taxon>
        <taxon>Mucoromycota</taxon>
        <taxon>Glomeromycotina</taxon>
        <taxon>Glomeromycetes</taxon>
        <taxon>Diversisporales</taxon>
        <taxon>Gigasporaceae</taxon>
        <taxon>Gigaspora</taxon>
    </lineage>
</organism>
<dbReference type="EMBL" id="CAJVQB010069550">
    <property type="protein sequence ID" value="CAG8842605.1"/>
    <property type="molecule type" value="Genomic_DNA"/>
</dbReference>
<gene>
    <name evidence="1" type="ORF">GMARGA_LOCUS36075</name>
</gene>
<feature type="non-terminal residue" evidence="1">
    <location>
        <position position="45"/>
    </location>
</feature>
<sequence length="45" mass="5259">ISMQYELDERSVGKKLYEYKLLRAVFPASKSFCKSKKVFGLRVNT</sequence>
<evidence type="ECO:0000313" key="2">
    <source>
        <dbReference type="Proteomes" id="UP000789901"/>
    </source>
</evidence>
<dbReference type="Proteomes" id="UP000789901">
    <property type="component" value="Unassembled WGS sequence"/>
</dbReference>
<accession>A0ABN7WYF1</accession>
<keyword evidence="2" id="KW-1185">Reference proteome</keyword>
<comment type="caution">
    <text evidence="1">The sequence shown here is derived from an EMBL/GenBank/DDBJ whole genome shotgun (WGS) entry which is preliminary data.</text>
</comment>
<name>A0ABN7WYF1_GIGMA</name>